<dbReference type="SMART" id="SM00369">
    <property type="entry name" value="LRR_TYP"/>
    <property type="match status" value="6"/>
</dbReference>
<dbReference type="GeneTree" id="ENSGT00940000163999"/>
<dbReference type="Gene3D" id="3.80.10.10">
    <property type="entry name" value="Ribonuclease Inhibitor"/>
    <property type="match status" value="2"/>
</dbReference>
<reference evidence="6" key="3">
    <citation type="submission" date="2025-09" db="UniProtKB">
        <authorList>
            <consortium name="Ensembl"/>
        </authorList>
    </citation>
    <scope>IDENTIFICATION</scope>
</reference>
<dbReference type="InterPro" id="IPR003591">
    <property type="entry name" value="Leu-rich_rpt_typical-subtyp"/>
</dbReference>
<keyword evidence="4" id="KW-0325">Glycoprotein</keyword>
<dbReference type="InterPro" id="IPR050467">
    <property type="entry name" value="LRFN"/>
</dbReference>
<evidence type="ECO:0000313" key="7">
    <source>
        <dbReference type="Proteomes" id="UP000314982"/>
    </source>
</evidence>
<dbReference type="AlphaFoldDB" id="A0A4W5P385"/>
<organism evidence="6 7">
    <name type="scientific">Hucho hucho</name>
    <name type="common">huchen</name>
    <dbReference type="NCBI Taxonomy" id="62062"/>
    <lineage>
        <taxon>Eukaryota</taxon>
        <taxon>Metazoa</taxon>
        <taxon>Chordata</taxon>
        <taxon>Craniata</taxon>
        <taxon>Vertebrata</taxon>
        <taxon>Euteleostomi</taxon>
        <taxon>Actinopterygii</taxon>
        <taxon>Neopterygii</taxon>
        <taxon>Teleostei</taxon>
        <taxon>Protacanthopterygii</taxon>
        <taxon>Salmoniformes</taxon>
        <taxon>Salmonidae</taxon>
        <taxon>Salmoninae</taxon>
        <taxon>Hucho</taxon>
    </lineage>
</organism>
<accession>A0A4W5P385</accession>
<dbReference type="InterPro" id="IPR001611">
    <property type="entry name" value="Leu-rich_rpt"/>
</dbReference>
<dbReference type="PANTHER" id="PTHR45842">
    <property type="entry name" value="SYNAPTIC ADHESION-LIKE MOLECULE SALM"/>
    <property type="match status" value="1"/>
</dbReference>
<reference evidence="7" key="1">
    <citation type="submission" date="2018-06" db="EMBL/GenBank/DDBJ databases">
        <title>Genome assembly of Danube salmon.</title>
        <authorList>
            <person name="Macqueen D.J."/>
            <person name="Gundappa M.K."/>
        </authorList>
    </citation>
    <scope>NUCLEOTIDE SEQUENCE [LARGE SCALE GENOMIC DNA]</scope>
</reference>
<dbReference type="PANTHER" id="PTHR45842:SF12">
    <property type="entry name" value="KEKKON 5, ISOFORM A"/>
    <property type="match status" value="1"/>
</dbReference>
<reference evidence="6" key="2">
    <citation type="submission" date="2025-08" db="UniProtKB">
        <authorList>
            <consortium name="Ensembl"/>
        </authorList>
    </citation>
    <scope>IDENTIFICATION</scope>
</reference>
<dbReference type="InterPro" id="IPR032675">
    <property type="entry name" value="LRR_dom_sf"/>
</dbReference>
<keyword evidence="2 5" id="KW-0732">Signal</keyword>
<keyword evidence="3" id="KW-0677">Repeat</keyword>
<evidence type="ECO:0000256" key="3">
    <source>
        <dbReference type="ARBA" id="ARBA00022737"/>
    </source>
</evidence>
<sequence>MCRGSSNIACLLSILCIGTLLTLKEKQLEEKLCRSVKKIVLSNLLTIPEDIPSIVRSLDISINTISKIKEFDFKDLSVLEFLNMSSNVISHVEDGAFLHLVALQRLDLGYNELTIISDHMFRCLAKISILPILLDSYNSSFTKNKIPQFESCVFKDLKSLKVLNIGTSQILALSDAFKNGLQKLEILDLRDNKLSSVRKEDFKSLQSLKELLLFNNQISSLEDGAFEVMVNLRSLTLSANRISQTETRGRVFRGLKRLTSLSIFSNHIKYETDDKLNPPPFSHLTSLKILQWGKKISGSHRPVTSSLRGSSVLHSLPVLMAPV</sequence>
<evidence type="ECO:0000313" key="6">
    <source>
        <dbReference type="Ensembl" id="ENSHHUP00000056548.1"/>
    </source>
</evidence>
<dbReference type="PROSITE" id="PS51450">
    <property type="entry name" value="LRR"/>
    <property type="match status" value="3"/>
</dbReference>
<protein>
    <submittedName>
        <fullName evidence="6">Toll-like receptor 22</fullName>
    </submittedName>
</protein>
<evidence type="ECO:0000256" key="4">
    <source>
        <dbReference type="ARBA" id="ARBA00023180"/>
    </source>
</evidence>
<keyword evidence="1" id="KW-0433">Leucine-rich repeat</keyword>
<dbReference type="Proteomes" id="UP000314982">
    <property type="component" value="Unassembled WGS sequence"/>
</dbReference>
<feature type="signal peptide" evidence="5">
    <location>
        <begin position="1"/>
        <end position="22"/>
    </location>
</feature>
<evidence type="ECO:0000256" key="1">
    <source>
        <dbReference type="ARBA" id="ARBA00022614"/>
    </source>
</evidence>
<dbReference type="Pfam" id="PF13855">
    <property type="entry name" value="LRR_8"/>
    <property type="match status" value="2"/>
</dbReference>
<evidence type="ECO:0000256" key="5">
    <source>
        <dbReference type="SAM" id="SignalP"/>
    </source>
</evidence>
<proteinExistence type="predicted"/>
<evidence type="ECO:0000256" key="2">
    <source>
        <dbReference type="ARBA" id="ARBA00022729"/>
    </source>
</evidence>
<keyword evidence="7" id="KW-1185">Reference proteome</keyword>
<name>A0A4W5P385_9TELE</name>
<feature type="chain" id="PRO_5021300168" evidence="5">
    <location>
        <begin position="23"/>
        <end position="323"/>
    </location>
</feature>
<dbReference type="Ensembl" id="ENSHHUT00000058499.1">
    <property type="protein sequence ID" value="ENSHHUP00000056548.1"/>
    <property type="gene ID" value="ENSHHUG00000033689.1"/>
</dbReference>
<dbReference type="SUPFAM" id="SSF52058">
    <property type="entry name" value="L domain-like"/>
    <property type="match status" value="1"/>
</dbReference>